<sequence length="245" mass="26525">MNDDRGFTTGGDVDEPGNAAIDVAQSQAEIDAEFEQLEQQLQEERSQNGSEDTDRTPGSPAAEATESETEADGDFLEYARHCRCGASFRSRPAFNDHVDDVVNGTGVCSDARSTDGGVTVSTTAASTGPTVDTEKPDVPDLTTAEQLLMLEEDNRETFVTTMTLCQKEHGGTRPRRRTLKAIIGMDGPTYGELAAVVGASKRTIRKYIDEFHDAGIVVRSGKPAQVVFNDWTMDALAKHVLHLTE</sequence>
<dbReference type="EMBL" id="FODV01000042">
    <property type="protein sequence ID" value="SEP30938.1"/>
    <property type="molecule type" value="Genomic_DNA"/>
</dbReference>
<dbReference type="AlphaFoldDB" id="A0A1H8WV27"/>
<feature type="region of interest" description="Disordered" evidence="1">
    <location>
        <begin position="112"/>
        <end position="137"/>
    </location>
</feature>
<protein>
    <submittedName>
        <fullName evidence="2">Uncharacterized protein</fullName>
    </submittedName>
</protein>
<evidence type="ECO:0000256" key="1">
    <source>
        <dbReference type="SAM" id="MobiDB-lite"/>
    </source>
</evidence>
<evidence type="ECO:0000313" key="3">
    <source>
        <dbReference type="Proteomes" id="UP000199126"/>
    </source>
</evidence>
<accession>A0A1H8WV27</accession>
<dbReference type="SUPFAM" id="SSF46785">
    <property type="entry name" value="Winged helix' DNA-binding domain"/>
    <property type="match status" value="1"/>
</dbReference>
<dbReference type="Proteomes" id="UP000199126">
    <property type="component" value="Unassembled WGS sequence"/>
</dbReference>
<feature type="region of interest" description="Disordered" evidence="1">
    <location>
        <begin position="35"/>
        <end position="71"/>
    </location>
</feature>
<name>A0A1H8WV27_9EURY</name>
<dbReference type="InterPro" id="IPR036388">
    <property type="entry name" value="WH-like_DNA-bd_sf"/>
</dbReference>
<dbReference type="InterPro" id="IPR036390">
    <property type="entry name" value="WH_DNA-bd_sf"/>
</dbReference>
<keyword evidence="3" id="KW-1185">Reference proteome</keyword>
<feature type="compositionally biased region" description="Polar residues" evidence="1">
    <location>
        <begin position="119"/>
        <end position="130"/>
    </location>
</feature>
<dbReference type="Gene3D" id="1.10.10.10">
    <property type="entry name" value="Winged helix-like DNA-binding domain superfamily/Winged helix DNA-binding domain"/>
    <property type="match status" value="1"/>
</dbReference>
<reference evidence="3" key="1">
    <citation type="submission" date="2016-10" db="EMBL/GenBank/DDBJ databases">
        <authorList>
            <person name="Varghese N."/>
            <person name="Submissions S."/>
        </authorList>
    </citation>
    <scope>NUCLEOTIDE SEQUENCE [LARGE SCALE GENOMIC DNA]</scope>
    <source>
        <strain evidence="3">CGMCC 1.10121</strain>
    </source>
</reference>
<evidence type="ECO:0000313" key="2">
    <source>
        <dbReference type="EMBL" id="SEP30938.1"/>
    </source>
</evidence>
<gene>
    <name evidence="2" type="ORF">SAMN04487948_1426</name>
</gene>
<organism evidence="2 3">
    <name type="scientific">Halogranum amylolyticum</name>
    <dbReference type="NCBI Taxonomy" id="660520"/>
    <lineage>
        <taxon>Archaea</taxon>
        <taxon>Methanobacteriati</taxon>
        <taxon>Methanobacteriota</taxon>
        <taxon>Stenosarchaea group</taxon>
        <taxon>Halobacteria</taxon>
        <taxon>Halobacteriales</taxon>
        <taxon>Haloferacaceae</taxon>
    </lineage>
</organism>
<dbReference type="RefSeq" id="WP_089828103.1">
    <property type="nucleotide sequence ID" value="NZ_FODV01000042.1"/>
</dbReference>
<proteinExistence type="predicted"/>